<dbReference type="SUPFAM" id="SSF53474">
    <property type="entry name" value="alpha/beta-Hydrolases"/>
    <property type="match status" value="1"/>
</dbReference>
<reference evidence="1" key="1">
    <citation type="journal article" date="2021" name="PeerJ">
        <title>Extensive microbial diversity within the chicken gut microbiome revealed by metagenomics and culture.</title>
        <authorList>
            <person name="Gilroy R."/>
            <person name="Ravi A."/>
            <person name="Getino M."/>
            <person name="Pursley I."/>
            <person name="Horton D.L."/>
            <person name="Alikhan N.F."/>
            <person name="Baker D."/>
            <person name="Gharbi K."/>
            <person name="Hall N."/>
            <person name="Watson M."/>
            <person name="Adriaenssens E.M."/>
            <person name="Foster-Nyarko E."/>
            <person name="Jarju S."/>
            <person name="Secka A."/>
            <person name="Antonio M."/>
            <person name="Oren A."/>
            <person name="Chaudhuri R.R."/>
            <person name="La Ragione R."/>
            <person name="Hildebrand F."/>
            <person name="Pallen M.J."/>
        </authorList>
    </citation>
    <scope>NUCLEOTIDE SEQUENCE</scope>
    <source>
        <strain evidence="1">CHK171-7178</strain>
    </source>
</reference>
<reference evidence="1" key="2">
    <citation type="submission" date="2021-09" db="EMBL/GenBank/DDBJ databases">
        <authorList>
            <person name="Gilroy R."/>
        </authorList>
    </citation>
    <scope>NUCLEOTIDE SEQUENCE</scope>
    <source>
        <strain evidence="1">CHK171-7178</strain>
    </source>
</reference>
<comment type="caution">
    <text evidence="1">The sequence shown here is derived from an EMBL/GenBank/DDBJ whole genome shotgun (WGS) entry which is preliminary data.</text>
</comment>
<dbReference type="Gene3D" id="3.40.50.1820">
    <property type="entry name" value="alpha/beta hydrolase"/>
    <property type="match status" value="1"/>
</dbReference>
<gene>
    <name evidence="1" type="ORF">K8V56_13135</name>
</gene>
<dbReference type="PANTHER" id="PTHR48098:SF3">
    <property type="entry name" value="IRON(III) ENTEROBACTIN ESTERASE"/>
    <property type="match status" value="1"/>
</dbReference>
<dbReference type="InterPro" id="IPR029058">
    <property type="entry name" value="AB_hydrolase_fold"/>
</dbReference>
<proteinExistence type="predicted"/>
<dbReference type="Pfam" id="PF00756">
    <property type="entry name" value="Esterase"/>
    <property type="match status" value="1"/>
</dbReference>
<sequence length="240" mass="27589">MKNGKIEDLTIYSKELGEEMQLLIHLPHNYSPLYKYSILIASDGKDYFQFGRVGRVIDEFIEAEEIENVIVVGVPYKSVAERRRLYHPEGDRREAYIRFLAHELVPYIDDNYPTYQIGAGRALIGDSLAATISLLTALKYPNIFGKVILHSPYVDNLVLETVEAVKDSSCFSIYHVIGKGETKVNTQVDGVQDFLTPNRALNELIVKKGFPYFYEEFDGDHTWKHWQPDVRRAIQMVFAH</sequence>
<evidence type="ECO:0000313" key="1">
    <source>
        <dbReference type="EMBL" id="HJF32701.1"/>
    </source>
</evidence>
<dbReference type="InterPro" id="IPR050583">
    <property type="entry name" value="Mycobacterial_A85_antigen"/>
</dbReference>
<organism evidence="1 2">
    <name type="scientific">Sporosarcina psychrophila</name>
    <name type="common">Bacillus psychrophilus</name>
    <dbReference type="NCBI Taxonomy" id="1476"/>
    <lineage>
        <taxon>Bacteria</taxon>
        <taxon>Bacillati</taxon>
        <taxon>Bacillota</taxon>
        <taxon>Bacilli</taxon>
        <taxon>Bacillales</taxon>
        <taxon>Caryophanaceae</taxon>
        <taxon>Sporosarcina</taxon>
    </lineage>
</organism>
<dbReference type="EMBL" id="DYWT01000210">
    <property type="protein sequence ID" value="HJF32701.1"/>
    <property type="molecule type" value="Genomic_DNA"/>
</dbReference>
<evidence type="ECO:0000313" key="2">
    <source>
        <dbReference type="Proteomes" id="UP000698173"/>
    </source>
</evidence>
<dbReference type="AlphaFoldDB" id="A0A921G2J6"/>
<accession>A0A921G2J6</accession>
<dbReference type="InterPro" id="IPR000801">
    <property type="entry name" value="Esterase-like"/>
</dbReference>
<dbReference type="Proteomes" id="UP000698173">
    <property type="component" value="Unassembled WGS sequence"/>
</dbReference>
<protein>
    <submittedName>
        <fullName evidence="1">Esterase family protein</fullName>
    </submittedName>
</protein>
<dbReference type="PANTHER" id="PTHR48098">
    <property type="entry name" value="ENTEROCHELIN ESTERASE-RELATED"/>
    <property type="match status" value="1"/>
</dbReference>
<name>A0A921G2J6_SPOPS</name>